<dbReference type="Proteomes" id="UP000035268">
    <property type="component" value="Chromosome"/>
</dbReference>
<feature type="chain" id="PRO_5005184224" description="PEP-CTERM protein-sorting domain-containing protein" evidence="2">
    <location>
        <begin position="20"/>
        <end position="329"/>
    </location>
</feature>
<dbReference type="NCBIfam" id="TIGR02595">
    <property type="entry name" value="PEP_CTERM"/>
    <property type="match status" value="1"/>
</dbReference>
<organism evidence="3 4">
    <name type="scientific">Kiritimatiella glycovorans</name>
    <dbReference type="NCBI Taxonomy" id="1307763"/>
    <lineage>
        <taxon>Bacteria</taxon>
        <taxon>Pseudomonadati</taxon>
        <taxon>Kiritimatiellota</taxon>
        <taxon>Kiritimatiellia</taxon>
        <taxon>Kiritimatiellales</taxon>
        <taxon>Kiritimatiellaceae</taxon>
        <taxon>Kiritimatiella</taxon>
    </lineage>
</organism>
<dbReference type="STRING" id="1307763.L21SP4_02201"/>
<dbReference type="InterPro" id="IPR013424">
    <property type="entry name" value="Ice-binding_C"/>
</dbReference>
<reference evidence="4" key="1">
    <citation type="submission" date="2015-02" db="EMBL/GenBank/DDBJ databases">
        <title>Description and complete genome sequence of the first cultured representative of the subdivision 5 of the Verrucomicrobia phylum.</title>
        <authorList>
            <person name="Spring S."/>
            <person name="Bunk B."/>
            <person name="Sproer C."/>
            <person name="Klenk H.-P."/>
        </authorList>
    </citation>
    <scope>NUCLEOTIDE SEQUENCE [LARGE SCALE GENOMIC DNA]</scope>
    <source>
        <strain evidence="4">L21-Fru-AB</strain>
    </source>
</reference>
<reference evidence="3 4" key="2">
    <citation type="journal article" date="2016" name="ISME J.">
        <title>Characterization of the first cultured representative of Verrucomicrobia subdivision 5 indicates the proposal of a novel phylum.</title>
        <authorList>
            <person name="Spring S."/>
            <person name="Bunk B."/>
            <person name="Sproer C."/>
            <person name="Schumann P."/>
            <person name="Rohde M."/>
            <person name="Tindall B.J."/>
            <person name="Klenk H.P."/>
        </authorList>
    </citation>
    <scope>NUCLEOTIDE SEQUENCE [LARGE SCALE GENOMIC DNA]</scope>
    <source>
        <strain evidence="3 4">L21-Fru-AB</strain>
    </source>
</reference>
<dbReference type="KEGG" id="vbl:L21SP4_02201"/>
<dbReference type="EMBL" id="CP010904">
    <property type="protein sequence ID" value="AKJ65428.1"/>
    <property type="molecule type" value="Genomic_DNA"/>
</dbReference>
<evidence type="ECO:0000313" key="4">
    <source>
        <dbReference type="Proteomes" id="UP000035268"/>
    </source>
</evidence>
<evidence type="ECO:0000256" key="2">
    <source>
        <dbReference type="SAM" id="SignalP"/>
    </source>
</evidence>
<dbReference type="AlphaFoldDB" id="A0A0G3EGG1"/>
<keyword evidence="1" id="KW-0472">Membrane</keyword>
<name>A0A0G3EGG1_9BACT</name>
<gene>
    <name evidence="3" type="ORF">L21SP4_02201</name>
</gene>
<keyword evidence="4" id="KW-1185">Reference proteome</keyword>
<feature type="signal peptide" evidence="2">
    <location>
        <begin position="1"/>
        <end position="19"/>
    </location>
</feature>
<evidence type="ECO:0000256" key="1">
    <source>
        <dbReference type="SAM" id="Phobius"/>
    </source>
</evidence>
<keyword evidence="2" id="KW-0732">Signal</keyword>
<keyword evidence="1" id="KW-1133">Transmembrane helix</keyword>
<proteinExistence type="predicted"/>
<evidence type="ECO:0008006" key="5">
    <source>
        <dbReference type="Google" id="ProtNLM"/>
    </source>
</evidence>
<feature type="transmembrane region" description="Helical" evidence="1">
    <location>
        <begin position="304"/>
        <end position="323"/>
    </location>
</feature>
<accession>A0A0G3EGG1</accession>
<keyword evidence="1" id="KW-0812">Transmembrane</keyword>
<protein>
    <recommendedName>
        <fullName evidence="5">PEP-CTERM protein-sorting domain-containing protein</fullName>
    </recommendedName>
</protein>
<sequence precursor="true">MKRFCVMVALILFAAGAQGGDNFVWIGNGTQWTNGASWNQGGSLPGVGDNALFTQDGKGGYLNDDVGTILNIQVARGKDDPPANSLTINSGGAVECAAKVYVGYEGVGTLTLDGGSVGMGQDLFIASDLDADGVAEDGSTVNLNSGSLTVDRNAFIGHRGRGYMKVSGGSLTLNGDGNMWLSDCSFQVLDDDASIRVNNAVFAWGDTNHTGSADVSFRLSDSAGVSTISAQGLTVRDDGDDIGFTIDAGDAPDGAFSVTLFKTTNAITLDAFNALTGVLQTVNIEDWTLSREASNKELEFSGTVIPEPATFGLLGLFGLLMVLRRRIMA</sequence>
<evidence type="ECO:0000313" key="3">
    <source>
        <dbReference type="EMBL" id="AKJ65428.1"/>
    </source>
</evidence>